<dbReference type="SMART" id="SM00490">
    <property type="entry name" value="HELICc"/>
    <property type="match status" value="1"/>
</dbReference>
<dbReference type="EMBL" id="JADIMZ010000105">
    <property type="protein sequence ID" value="MBO8433060.1"/>
    <property type="molecule type" value="Genomic_DNA"/>
</dbReference>
<protein>
    <submittedName>
        <fullName evidence="6">DEAD/DEAH box helicase</fullName>
    </submittedName>
</protein>
<dbReference type="InterPro" id="IPR022138">
    <property type="entry name" value="DUF3670"/>
</dbReference>
<dbReference type="Pfam" id="PF00271">
    <property type="entry name" value="Helicase_C"/>
    <property type="match status" value="1"/>
</dbReference>
<dbReference type="SMART" id="SM00487">
    <property type="entry name" value="DEXDc"/>
    <property type="match status" value="1"/>
</dbReference>
<keyword evidence="6" id="KW-0347">Helicase</keyword>
<feature type="domain" description="Helicase ATP-binding" evidence="4">
    <location>
        <begin position="717"/>
        <end position="875"/>
    </location>
</feature>
<evidence type="ECO:0000256" key="2">
    <source>
        <dbReference type="PROSITE-ProRule" id="PRU00325"/>
    </source>
</evidence>
<sequence>MTQKFGETWWGSEWLKALSHVDFDNRLPRGATYARKGSVLKLKIEGNAIHAKVQGSRPRPYAVMVTVPKFSQEQVDLLIDHLLSYPGIIAHLFNRELDPEILAIAQSCGLQIFPSQWDDLWMECGCPDWAVPCKHIAAVIYMLSREIDNNPFLVFRMHGVDLMDELRKRGIEEAGQMEQEVKIPLLKDIAMPAGVHPDSPSRPAFRRMDFSKLTDISEAMLRLLPDQPPFASTGNFKNLYASQLRHIQREAQKFFSMKGKTALAELFPLPPGLSADPISVDEEISLVFTQTLGWRIESHFPHDPLSLIHVLLRINPDFLPDYRPSVIALSQALLFALHLLSKAAVEPQIVRLPDQAYAIRWIPASLDAQVQSLEAILECIVPPDAVRLRTGAVFSSGKPVEKQGKWMLSFFLGVLMEYWSSDRSNNPFLAFFFKGEHLSFEKPGQKEIPGGIRAWISVYALTVSDYQPVLRVTEHRGGGFDLHIDVEDKRGPEAKIIPFRQILDSAEYAQERLRILRSFTIISNLIPEIRTYINQAAKEPISYTNQSFLPFLQQIVPAVRMLGLKVLLPKSLKQILHPKPTLSVRRNAGSDKGFLNLADLFAFDWAVSIGNEVISVEEFMKLQEKADTLIKFKQQYVYFDAETLQKVNEAIAKGAQLSPARLLQVSLAEEYESTPVLLTDEVRQLMQELTNLGHIALPEGLNAKLRPYQERGFAWMYRNFRVGFGSILADDMGLGKTLQTIALVLKLKEEGFLQQGKVLVVAPTGLIANWMAEIDRFAPSLAAIAYHGSGRSLKDFDADILLTTYGVLRTDSAKLKKLPWTLMVIDEAQNIKNPGTAQSKAVRSIPASAHIALSGTPVENRLSEFWSIMDYANKGYLDTVKDFKERFASPIQLYNDQDRAALFRKVTAPFMMRRMKTDKNIIADLPDKIELDEYAALTAEQAALYQQTLQAAMRQIEGIDTTDQESLFRRQGLILQMILALKQVCNHPAQFLKNGDTRAELSGKAQMLLDRVESIVESGEKVLVFTQFREMGDMLVSFIQERMKVRPLFYHGGCSLKQRQEMMERFQTLHSEQVFILSLKAAGTGLNLTAATHVIHYDLWWNPAVEAQATDRAYRIGQQKNVVVHRFITKNSFEEKINRMIQQKKHLADMTVAVGESWIGKLSNKELRDIFG</sequence>
<evidence type="ECO:0000259" key="5">
    <source>
        <dbReference type="PROSITE" id="PS51194"/>
    </source>
</evidence>
<keyword evidence="2" id="KW-0479">Metal-binding</keyword>
<dbReference type="InterPro" id="IPR038718">
    <property type="entry name" value="SNF2-like_sf"/>
</dbReference>
<dbReference type="CDD" id="cd18793">
    <property type="entry name" value="SF2_C_SNF"/>
    <property type="match status" value="1"/>
</dbReference>
<dbReference type="InterPro" id="IPR001650">
    <property type="entry name" value="Helicase_C-like"/>
</dbReference>
<dbReference type="InterPro" id="IPR014001">
    <property type="entry name" value="Helicase_ATP-bd"/>
</dbReference>
<keyword evidence="6" id="KW-0547">Nucleotide-binding</keyword>
<organism evidence="6 7">
    <name type="scientific">Candidatus Pullibacteroides excrementavium</name>
    <dbReference type="NCBI Taxonomy" id="2840905"/>
    <lineage>
        <taxon>Bacteria</taxon>
        <taxon>Pseudomonadati</taxon>
        <taxon>Bacteroidota</taxon>
        <taxon>Bacteroidia</taxon>
        <taxon>Bacteroidales</taxon>
        <taxon>Candidatus Pullibacteroides</taxon>
    </lineage>
</organism>
<dbReference type="CDD" id="cd18012">
    <property type="entry name" value="DEXQc_arch_SWI2_SNF2"/>
    <property type="match status" value="1"/>
</dbReference>
<feature type="domain" description="SWIM-type" evidence="3">
    <location>
        <begin position="110"/>
        <end position="144"/>
    </location>
</feature>
<dbReference type="PROSITE" id="PS50966">
    <property type="entry name" value="ZF_SWIM"/>
    <property type="match status" value="1"/>
</dbReference>
<dbReference type="GO" id="GO:0016787">
    <property type="term" value="F:hydrolase activity"/>
    <property type="evidence" value="ECO:0007669"/>
    <property type="project" value="UniProtKB-KW"/>
</dbReference>
<dbReference type="GO" id="GO:0008270">
    <property type="term" value="F:zinc ion binding"/>
    <property type="evidence" value="ECO:0007669"/>
    <property type="project" value="UniProtKB-KW"/>
</dbReference>
<evidence type="ECO:0000256" key="1">
    <source>
        <dbReference type="ARBA" id="ARBA00022801"/>
    </source>
</evidence>
<dbReference type="Pfam" id="PF12419">
    <property type="entry name" value="DUF3670"/>
    <property type="match status" value="1"/>
</dbReference>
<dbReference type="PROSITE" id="PS51192">
    <property type="entry name" value="HELICASE_ATP_BIND_1"/>
    <property type="match status" value="1"/>
</dbReference>
<dbReference type="PANTHER" id="PTHR10799">
    <property type="entry name" value="SNF2/RAD54 HELICASE FAMILY"/>
    <property type="match status" value="1"/>
</dbReference>
<dbReference type="PROSITE" id="PS51194">
    <property type="entry name" value="HELICASE_CTER"/>
    <property type="match status" value="1"/>
</dbReference>
<dbReference type="InterPro" id="IPR000330">
    <property type="entry name" value="SNF2_N"/>
</dbReference>
<feature type="domain" description="Helicase C-terminal" evidence="5">
    <location>
        <begin position="1008"/>
        <end position="1163"/>
    </location>
</feature>
<dbReference type="SUPFAM" id="SSF52540">
    <property type="entry name" value="P-loop containing nucleoside triphosphate hydrolases"/>
    <property type="match status" value="2"/>
</dbReference>
<dbReference type="Pfam" id="PF00176">
    <property type="entry name" value="SNF2-rel_dom"/>
    <property type="match status" value="1"/>
</dbReference>
<dbReference type="Gene3D" id="3.40.50.10810">
    <property type="entry name" value="Tandem AAA-ATPase domain"/>
    <property type="match status" value="1"/>
</dbReference>
<dbReference type="Proteomes" id="UP000823612">
    <property type="component" value="Unassembled WGS sequence"/>
</dbReference>
<proteinExistence type="predicted"/>
<dbReference type="InterPro" id="IPR007527">
    <property type="entry name" value="Znf_SWIM"/>
</dbReference>
<keyword evidence="2" id="KW-0862">Zinc</keyword>
<reference evidence="6" key="1">
    <citation type="submission" date="2020-10" db="EMBL/GenBank/DDBJ databases">
        <authorList>
            <person name="Gilroy R."/>
        </authorList>
    </citation>
    <scope>NUCLEOTIDE SEQUENCE</scope>
    <source>
        <strain evidence="6">2889</strain>
    </source>
</reference>
<reference evidence="6" key="2">
    <citation type="journal article" date="2021" name="PeerJ">
        <title>Extensive microbial diversity within the chicken gut microbiome revealed by metagenomics and culture.</title>
        <authorList>
            <person name="Gilroy R."/>
            <person name="Ravi A."/>
            <person name="Getino M."/>
            <person name="Pursley I."/>
            <person name="Horton D.L."/>
            <person name="Alikhan N.F."/>
            <person name="Baker D."/>
            <person name="Gharbi K."/>
            <person name="Hall N."/>
            <person name="Watson M."/>
            <person name="Adriaenssens E.M."/>
            <person name="Foster-Nyarko E."/>
            <person name="Jarju S."/>
            <person name="Secka A."/>
            <person name="Antonio M."/>
            <person name="Oren A."/>
            <person name="Chaudhuri R.R."/>
            <person name="La Ragione R."/>
            <person name="Hildebrand F."/>
            <person name="Pallen M.J."/>
        </authorList>
    </citation>
    <scope>NUCLEOTIDE SEQUENCE</scope>
    <source>
        <strain evidence="6">2889</strain>
    </source>
</reference>
<keyword evidence="2" id="KW-0863">Zinc-finger</keyword>
<dbReference type="GO" id="GO:0005524">
    <property type="term" value="F:ATP binding"/>
    <property type="evidence" value="ECO:0007669"/>
    <property type="project" value="InterPro"/>
</dbReference>
<dbReference type="Gene3D" id="3.40.50.300">
    <property type="entry name" value="P-loop containing nucleotide triphosphate hydrolases"/>
    <property type="match status" value="1"/>
</dbReference>
<evidence type="ECO:0000313" key="7">
    <source>
        <dbReference type="Proteomes" id="UP000823612"/>
    </source>
</evidence>
<dbReference type="AlphaFoldDB" id="A0A9D9DVU9"/>
<keyword evidence="6" id="KW-0067">ATP-binding</keyword>
<evidence type="ECO:0000259" key="4">
    <source>
        <dbReference type="PROSITE" id="PS51192"/>
    </source>
</evidence>
<dbReference type="InterPro" id="IPR027417">
    <property type="entry name" value="P-loop_NTPase"/>
</dbReference>
<keyword evidence="1" id="KW-0378">Hydrolase</keyword>
<name>A0A9D9DVU9_9BACT</name>
<accession>A0A9D9DVU9</accession>
<gene>
    <name evidence="6" type="ORF">IAB08_07185</name>
</gene>
<dbReference type="GO" id="GO:0004386">
    <property type="term" value="F:helicase activity"/>
    <property type="evidence" value="ECO:0007669"/>
    <property type="project" value="UniProtKB-KW"/>
</dbReference>
<evidence type="ECO:0000259" key="3">
    <source>
        <dbReference type="PROSITE" id="PS50966"/>
    </source>
</evidence>
<evidence type="ECO:0000313" key="6">
    <source>
        <dbReference type="EMBL" id="MBO8433060.1"/>
    </source>
</evidence>
<comment type="caution">
    <text evidence="6">The sequence shown here is derived from an EMBL/GenBank/DDBJ whole genome shotgun (WGS) entry which is preliminary data.</text>
</comment>
<dbReference type="InterPro" id="IPR049730">
    <property type="entry name" value="SNF2/RAD54-like_C"/>
</dbReference>